<reference evidence="2" key="1">
    <citation type="submission" date="2023-10" db="EMBL/GenBank/DDBJ databases">
        <title>Genome assembly of Pristionchus species.</title>
        <authorList>
            <person name="Yoshida K."/>
            <person name="Sommer R.J."/>
        </authorList>
    </citation>
    <scope>NUCLEOTIDE SEQUENCE</scope>
    <source>
        <strain evidence="2">RS0144</strain>
    </source>
</reference>
<dbReference type="AlphaFoldDB" id="A0AAV5SCZ2"/>
<organism evidence="2 3">
    <name type="scientific">Pristionchus entomophagus</name>
    <dbReference type="NCBI Taxonomy" id="358040"/>
    <lineage>
        <taxon>Eukaryota</taxon>
        <taxon>Metazoa</taxon>
        <taxon>Ecdysozoa</taxon>
        <taxon>Nematoda</taxon>
        <taxon>Chromadorea</taxon>
        <taxon>Rhabditida</taxon>
        <taxon>Rhabditina</taxon>
        <taxon>Diplogasteromorpha</taxon>
        <taxon>Diplogasteroidea</taxon>
        <taxon>Neodiplogasteridae</taxon>
        <taxon>Pristionchus</taxon>
    </lineage>
</organism>
<protein>
    <submittedName>
        <fullName evidence="2">Uncharacterized protein</fullName>
    </submittedName>
</protein>
<dbReference type="EMBL" id="BTSX01000001">
    <property type="protein sequence ID" value="GMS78015.1"/>
    <property type="molecule type" value="Genomic_DNA"/>
</dbReference>
<feature type="non-terminal residue" evidence="2">
    <location>
        <position position="1"/>
    </location>
</feature>
<evidence type="ECO:0000313" key="3">
    <source>
        <dbReference type="Proteomes" id="UP001432027"/>
    </source>
</evidence>
<sequence>RSALVCGKILTLQLGQPGYSFSYRSRALVQRSHVVRALCLRPRLRCLLRLRRRSSGRRPTSILRRHSPESGRTHMCSMQRPAGTSHRRPQEQASSLPFSCLLHQYVHKASYSRALLLSAPTTSTPTIMSTSSSSSIPHS</sequence>
<name>A0AAV5SCZ2_9BILA</name>
<accession>A0AAV5SCZ2</accession>
<keyword evidence="3" id="KW-1185">Reference proteome</keyword>
<comment type="caution">
    <text evidence="2">The sequence shown here is derived from an EMBL/GenBank/DDBJ whole genome shotgun (WGS) entry which is preliminary data.</text>
</comment>
<feature type="region of interest" description="Disordered" evidence="1">
    <location>
        <begin position="57"/>
        <end position="91"/>
    </location>
</feature>
<gene>
    <name evidence="2" type="ORF">PENTCL1PPCAC_190</name>
</gene>
<evidence type="ECO:0000313" key="2">
    <source>
        <dbReference type="EMBL" id="GMS78015.1"/>
    </source>
</evidence>
<dbReference type="Proteomes" id="UP001432027">
    <property type="component" value="Unassembled WGS sequence"/>
</dbReference>
<proteinExistence type="predicted"/>
<evidence type="ECO:0000256" key="1">
    <source>
        <dbReference type="SAM" id="MobiDB-lite"/>
    </source>
</evidence>